<protein>
    <recommendedName>
        <fullName evidence="6">Septum formation initiator</fullName>
    </recommendedName>
</protein>
<sequence length="162" mass="17035">MVQTRLPRLFSIRVAVMAVVLGLAFVLVYPTLSSYLQQQAELKALRSEVAAAQDRNDDLESDLGRWDDPAYVTAQARERLAFVMPGETAFRVIDPETVPDTGATAGATTTTEDDEGLTLPWYATVWDSVQAAGAAGEDDGTTAGDAGDNGGSPAPDAGTTSP</sequence>
<feature type="transmembrane region" description="Helical" evidence="3">
    <location>
        <begin position="12"/>
        <end position="32"/>
    </location>
</feature>
<organism evidence="4 5">
    <name type="scientific">Cellulomonas soli</name>
    <dbReference type="NCBI Taxonomy" id="931535"/>
    <lineage>
        <taxon>Bacteria</taxon>
        <taxon>Bacillati</taxon>
        <taxon>Actinomycetota</taxon>
        <taxon>Actinomycetes</taxon>
        <taxon>Micrococcales</taxon>
        <taxon>Cellulomonadaceae</taxon>
        <taxon>Cellulomonas</taxon>
    </lineage>
</organism>
<dbReference type="Pfam" id="PF04977">
    <property type="entry name" value="DivIC"/>
    <property type="match status" value="1"/>
</dbReference>
<keyword evidence="1" id="KW-0175">Coiled coil</keyword>
<dbReference type="Proteomes" id="UP000321798">
    <property type="component" value="Unassembled WGS sequence"/>
</dbReference>
<comment type="caution">
    <text evidence="4">The sequence shown here is derived from an EMBL/GenBank/DDBJ whole genome shotgun (WGS) entry which is preliminary data.</text>
</comment>
<gene>
    <name evidence="4" type="ORF">CSO01_28460</name>
</gene>
<feature type="coiled-coil region" evidence="1">
    <location>
        <begin position="35"/>
        <end position="62"/>
    </location>
</feature>
<feature type="region of interest" description="Disordered" evidence="2">
    <location>
        <begin position="129"/>
        <end position="162"/>
    </location>
</feature>
<dbReference type="InterPro" id="IPR007060">
    <property type="entry name" value="FtsL/DivIC"/>
</dbReference>
<feature type="compositionally biased region" description="Low complexity" evidence="2">
    <location>
        <begin position="131"/>
        <end position="146"/>
    </location>
</feature>
<keyword evidence="3" id="KW-0812">Transmembrane</keyword>
<keyword evidence="3" id="KW-0472">Membrane</keyword>
<dbReference type="RefSeq" id="WP_223203666.1">
    <property type="nucleotide sequence ID" value="NZ_BAABBJ010000002.1"/>
</dbReference>
<keyword evidence="3" id="KW-1133">Transmembrane helix</keyword>
<proteinExistence type="predicted"/>
<dbReference type="AlphaFoldDB" id="A0A512PG21"/>
<evidence type="ECO:0000256" key="2">
    <source>
        <dbReference type="SAM" id="MobiDB-lite"/>
    </source>
</evidence>
<evidence type="ECO:0000256" key="1">
    <source>
        <dbReference type="SAM" id="Coils"/>
    </source>
</evidence>
<name>A0A512PG21_9CELL</name>
<accession>A0A512PG21</accession>
<dbReference type="EMBL" id="BKAL01000010">
    <property type="protein sequence ID" value="GEP70131.1"/>
    <property type="molecule type" value="Genomic_DNA"/>
</dbReference>
<evidence type="ECO:0000313" key="4">
    <source>
        <dbReference type="EMBL" id="GEP70131.1"/>
    </source>
</evidence>
<evidence type="ECO:0000313" key="5">
    <source>
        <dbReference type="Proteomes" id="UP000321798"/>
    </source>
</evidence>
<keyword evidence="5" id="KW-1185">Reference proteome</keyword>
<evidence type="ECO:0008006" key="6">
    <source>
        <dbReference type="Google" id="ProtNLM"/>
    </source>
</evidence>
<reference evidence="4 5" key="1">
    <citation type="submission" date="2019-07" db="EMBL/GenBank/DDBJ databases">
        <title>Whole genome shotgun sequence of Cellulomonas soli NBRC 109434.</title>
        <authorList>
            <person name="Hosoyama A."/>
            <person name="Uohara A."/>
            <person name="Ohji S."/>
            <person name="Ichikawa N."/>
        </authorList>
    </citation>
    <scope>NUCLEOTIDE SEQUENCE [LARGE SCALE GENOMIC DNA]</scope>
    <source>
        <strain evidence="4 5">NBRC 109434</strain>
    </source>
</reference>
<evidence type="ECO:0000256" key="3">
    <source>
        <dbReference type="SAM" id="Phobius"/>
    </source>
</evidence>